<accession>A0A4C1Z9U1</accession>
<gene>
    <name evidence="1" type="ORF">EVAR_61063_1</name>
</gene>
<comment type="caution">
    <text evidence="1">The sequence shown here is derived from an EMBL/GenBank/DDBJ whole genome shotgun (WGS) entry which is preliminary data.</text>
</comment>
<sequence length="136" mass="15577">MSKCSVWWRFAISLTSVDRNLMDLMDEATRRFIRGAMELKSCRRGDLYRGPVAALTRPYWLKEFALYDSTRSRSVFYFSTCGQYAVLSHSSSTGTRVISAESCCYKRVASAHSYFFVSMASAHPRARTGLQEYVSY</sequence>
<dbReference type="EMBL" id="BGZK01001632">
    <property type="protein sequence ID" value="GBP83669.1"/>
    <property type="molecule type" value="Genomic_DNA"/>
</dbReference>
<protein>
    <submittedName>
        <fullName evidence="1">Uncharacterized protein</fullName>
    </submittedName>
</protein>
<dbReference type="Proteomes" id="UP000299102">
    <property type="component" value="Unassembled WGS sequence"/>
</dbReference>
<dbReference type="AlphaFoldDB" id="A0A4C1Z9U1"/>
<organism evidence="1 2">
    <name type="scientific">Eumeta variegata</name>
    <name type="common">Bagworm moth</name>
    <name type="synonym">Eumeta japonica</name>
    <dbReference type="NCBI Taxonomy" id="151549"/>
    <lineage>
        <taxon>Eukaryota</taxon>
        <taxon>Metazoa</taxon>
        <taxon>Ecdysozoa</taxon>
        <taxon>Arthropoda</taxon>
        <taxon>Hexapoda</taxon>
        <taxon>Insecta</taxon>
        <taxon>Pterygota</taxon>
        <taxon>Neoptera</taxon>
        <taxon>Endopterygota</taxon>
        <taxon>Lepidoptera</taxon>
        <taxon>Glossata</taxon>
        <taxon>Ditrysia</taxon>
        <taxon>Tineoidea</taxon>
        <taxon>Psychidae</taxon>
        <taxon>Oiketicinae</taxon>
        <taxon>Eumeta</taxon>
    </lineage>
</organism>
<reference evidence="1 2" key="1">
    <citation type="journal article" date="2019" name="Commun. Biol.">
        <title>The bagworm genome reveals a unique fibroin gene that provides high tensile strength.</title>
        <authorList>
            <person name="Kono N."/>
            <person name="Nakamura H."/>
            <person name="Ohtoshi R."/>
            <person name="Tomita M."/>
            <person name="Numata K."/>
            <person name="Arakawa K."/>
        </authorList>
    </citation>
    <scope>NUCLEOTIDE SEQUENCE [LARGE SCALE GENOMIC DNA]</scope>
</reference>
<name>A0A4C1Z9U1_EUMVA</name>
<evidence type="ECO:0000313" key="2">
    <source>
        <dbReference type="Proteomes" id="UP000299102"/>
    </source>
</evidence>
<proteinExistence type="predicted"/>
<keyword evidence="2" id="KW-1185">Reference proteome</keyword>
<evidence type="ECO:0000313" key="1">
    <source>
        <dbReference type="EMBL" id="GBP83669.1"/>
    </source>
</evidence>